<proteinExistence type="predicted"/>
<gene>
    <name evidence="2" type="ORF">TBIB3V08_LOCUS8369</name>
</gene>
<sequence>MDAPGQVGEQRSQAEGVPSSRRVTGATQLNSTHSRVSRGESGRSSAAYLRSIGVTSCGSFQKCWVAEQIDEGRVSPYSDCASWASSLALHWGMSGRGVAASL</sequence>
<protein>
    <submittedName>
        <fullName evidence="2">Uncharacterized protein</fullName>
    </submittedName>
</protein>
<accession>A0A7R9I590</accession>
<evidence type="ECO:0000313" key="2">
    <source>
        <dbReference type="EMBL" id="CAD7446029.1"/>
    </source>
</evidence>
<feature type="compositionally biased region" description="Polar residues" evidence="1">
    <location>
        <begin position="21"/>
        <end position="33"/>
    </location>
</feature>
<dbReference type="EMBL" id="OD567691">
    <property type="protein sequence ID" value="CAD7446029.1"/>
    <property type="molecule type" value="Genomic_DNA"/>
</dbReference>
<dbReference type="AlphaFoldDB" id="A0A7R9I590"/>
<organism evidence="2">
    <name type="scientific">Timema bartmani</name>
    <dbReference type="NCBI Taxonomy" id="61472"/>
    <lineage>
        <taxon>Eukaryota</taxon>
        <taxon>Metazoa</taxon>
        <taxon>Ecdysozoa</taxon>
        <taxon>Arthropoda</taxon>
        <taxon>Hexapoda</taxon>
        <taxon>Insecta</taxon>
        <taxon>Pterygota</taxon>
        <taxon>Neoptera</taxon>
        <taxon>Polyneoptera</taxon>
        <taxon>Phasmatodea</taxon>
        <taxon>Timematodea</taxon>
        <taxon>Timematoidea</taxon>
        <taxon>Timematidae</taxon>
        <taxon>Timema</taxon>
    </lineage>
</organism>
<feature type="region of interest" description="Disordered" evidence="1">
    <location>
        <begin position="1"/>
        <end position="44"/>
    </location>
</feature>
<evidence type="ECO:0000256" key="1">
    <source>
        <dbReference type="SAM" id="MobiDB-lite"/>
    </source>
</evidence>
<name>A0A7R9I590_9NEOP</name>
<reference evidence="2" key="1">
    <citation type="submission" date="2020-11" db="EMBL/GenBank/DDBJ databases">
        <authorList>
            <person name="Tran Van P."/>
        </authorList>
    </citation>
    <scope>NUCLEOTIDE SEQUENCE</scope>
</reference>